<evidence type="ECO:0000313" key="2">
    <source>
        <dbReference type="Proteomes" id="UP001221142"/>
    </source>
</evidence>
<comment type="caution">
    <text evidence="1">The sequence shown here is derived from an EMBL/GenBank/DDBJ whole genome shotgun (WGS) entry which is preliminary data.</text>
</comment>
<protein>
    <submittedName>
        <fullName evidence="1">Uncharacterized protein</fullName>
    </submittedName>
</protein>
<keyword evidence="2" id="KW-1185">Reference proteome</keyword>
<dbReference type="EMBL" id="JARKIF010000004">
    <property type="protein sequence ID" value="KAJ7642273.1"/>
    <property type="molecule type" value="Genomic_DNA"/>
</dbReference>
<evidence type="ECO:0000313" key="1">
    <source>
        <dbReference type="EMBL" id="KAJ7642273.1"/>
    </source>
</evidence>
<accession>A0AAD7FTV9</accession>
<sequence length="167" mass="19166">MQSGWVRFHSFQICNKSIGTFIFCPNNFHLVQSWLSQANGIFDLLNLQSDYDCYVLVQKLHFQVNVSAPRWQDAPAGYLFLCLPGNLQTGPMSFRWPENSCFWSLEPSGTVPLRAEEAQRRGFPAITFHTTLLGYFFDDSVYAGLRDFHMAKELREDLNVPLFVVSS</sequence>
<reference evidence="1" key="1">
    <citation type="submission" date="2023-03" db="EMBL/GenBank/DDBJ databases">
        <title>Massive genome expansion in bonnet fungi (Mycena s.s.) driven by repeated elements and novel gene families across ecological guilds.</title>
        <authorList>
            <consortium name="Lawrence Berkeley National Laboratory"/>
            <person name="Harder C.B."/>
            <person name="Miyauchi S."/>
            <person name="Viragh M."/>
            <person name="Kuo A."/>
            <person name="Thoen E."/>
            <person name="Andreopoulos B."/>
            <person name="Lu D."/>
            <person name="Skrede I."/>
            <person name="Drula E."/>
            <person name="Henrissat B."/>
            <person name="Morin E."/>
            <person name="Kohler A."/>
            <person name="Barry K."/>
            <person name="LaButti K."/>
            <person name="Morin E."/>
            <person name="Salamov A."/>
            <person name="Lipzen A."/>
            <person name="Mereny Z."/>
            <person name="Hegedus B."/>
            <person name="Baldrian P."/>
            <person name="Stursova M."/>
            <person name="Weitz H."/>
            <person name="Taylor A."/>
            <person name="Grigoriev I.V."/>
            <person name="Nagy L.G."/>
            <person name="Martin F."/>
            <person name="Kauserud H."/>
        </authorList>
    </citation>
    <scope>NUCLEOTIDE SEQUENCE</scope>
    <source>
        <strain evidence="1">9284</strain>
    </source>
</reference>
<organism evidence="1 2">
    <name type="scientific">Roridomyces roridus</name>
    <dbReference type="NCBI Taxonomy" id="1738132"/>
    <lineage>
        <taxon>Eukaryota</taxon>
        <taxon>Fungi</taxon>
        <taxon>Dikarya</taxon>
        <taxon>Basidiomycota</taxon>
        <taxon>Agaricomycotina</taxon>
        <taxon>Agaricomycetes</taxon>
        <taxon>Agaricomycetidae</taxon>
        <taxon>Agaricales</taxon>
        <taxon>Marasmiineae</taxon>
        <taxon>Mycenaceae</taxon>
        <taxon>Roridomyces</taxon>
    </lineage>
</organism>
<name>A0AAD7FTV9_9AGAR</name>
<dbReference type="AlphaFoldDB" id="A0AAD7FTV9"/>
<proteinExistence type="predicted"/>
<gene>
    <name evidence="1" type="ORF">FB45DRAFT_1000600</name>
</gene>
<dbReference type="Proteomes" id="UP001221142">
    <property type="component" value="Unassembled WGS sequence"/>
</dbReference>